<sequence>MRKLNTKSSVATKGRSQNYVVENQFQNEKKRISPDPGCFKDVVFRHKRSKLHWDDELGNIGLDCVDNPHRLNGFNSYGNHGPKNGKSFEDEALVESNAPMDLEPVLLGSSISLHLTRDKDGTYERFNKRIWSDITLDLGLSNCCKFSGLVLDVVLLLMRSLIEPWKILNRLPFPHPLVMVFRFKDPIMDPLSSQPKPVKHLLQDPLNWNPSLPISQNSLTLLLTHGLDH</sequence>
<dbReference type="Proteomes" id="UP001454036">
    <property type="component" value="Unassembled WGS sequence"/>
</dbReference>
<comment type="caution">
    <text evidence="1">The sequence shown here is derived from an EMBL/GenBank/DDBJ whole genome shotgun (WGS) entry which is preliminary data.</text>
</comment>
<dbReference type="EMBL" id="BAABME010035854">
    <property type="protein sequence ID" value="GAA0160130.1"/>
    <property type="molecule type" value="Genomic_DNA"/>
</dbReference>
<dbReference type="AlphaFoldDB" id="A0AAV3QC03"/>
<keyword evidence="2" id="KW-1185">Reference proteome</keyword>
<organism evidence="1 2">
    <name type="scientific">Lithospermum erythrorhizon</name>
    <name type="common">Purple gromwell</name>
    <name type="synonym">Lithospermum officinale var. erythrorhizon</name>
    <dbReference type="NCBI Taxonomy" id="34254"/>
    <lineage>
        <taxon>Eukaryota</taxon>
        <taxon>Viridiplantae</taxon>
        <taxon>Streptophyta</taxon>
        <taxon>Embryophyta</taxon>
        <taxon>Tracheophyta</taxon>
        <taxon>Spermatophyta</taxon>
        <taxon>Magnoliopsida</taxon>
        <taxon>eudicotyledons</taxon>
        <taxon>Gunneridae</taxon>
        <taxon>Pentapetalae</taxon>
        <taxon>asterids</taxon>
        <taxon>lamiids</taxon>
        <taxon>Boraginales</taxon>
        <taxon>Boraginaceae</taxon>
        <taxon>Boraginoideae</taxon>
        <taxon>Lithospermeae</taxon>
        <taxon>Lithospermum</taxon>
    </lineage>
</organism>
<reference evidence="1 2" key="1">
    <citation type="submission" date="2024-01" db="EMBL/GenBank/DDBJ databases">
        <title>The complete chloroplast genome sequence of Lithospermum erythrorhizon: insights into the phylogenetic relationship among Boraginaceae species and the maternal lineages of purple gromwells.</title>
        <authorList>
            <person name="Okada T."/>
            <person name="Watanabe K."/>
        </authorList>
    </citation>
    <scope>NUCLEOTIDE SEQUENCE [LARGE SCALE GENOMIC DNA]</scope>
</reference>
<accession>A0AAV3QC03</accession>
<evidence type="ECO:0000313" key="1">
    <source>
        <dbReference type="EMBL" id="GAA0160130.1"/>
    </source>
</evidence>
<name>A0AAV3QC03_LITER</name>
<protein>
    <submittedName>
        <fullName evidence="1">Uncharacterized protein</fullName>
    </submittedName>
</protein>
<gene>
    <name evidence="1" type="ORF">LIER_43512</name>
</gene>
<evidence type="ECO:0000313" key="2">
    <source>
        <dbReference type="Proteomes" id="UP001454036"/>
    </source>
</evidence>
<proteinExistence type="predicted"/>